<evidence type="ECO:0000313" key="4">
    <source>
        <dbReference type="Proteomes" id="UP000230750"/>
    </source>
</evidence>
<gene>
    <name evidence="3" type="ORF">BSL78_08299</name>
</gene>
<evidence type="ECO:0000256" key="1">
    <source>
        <dbReference type="SAM" id="MobiDB-lite"/>
    </source>
</evidence>
<evidence type="ECO:0000256" key="2">
    <source>
        <dbReference type="SAM" id="Phobius"/>
    </source>
</evidence>
<dbReference type="AlphaFoldDB" id="A0A2G8L3E3"/>
<dbReference type="OrthoDB" id="410267at2759"/>
<keyword evidence="2" id="KW-1133">Transmembrane helix</keyword>
<sequence>MNAFLPGIGISFGYTPSLTVIGYYFHKRLGFANGVAFSGSGLGLIVMPPLMQLLLNKYDWRSTMQIVGGLSLLVSLCGLLMRPTEREKFWMVKQTRERKRSMIAMSLSEQHTQTPNFSPISTTNTTPSDKTKSSRITNCLFSVIKTGGFHLICENTSLNYLCFAFMWAAFGSYSSTVFFNAKAVFDVGISPLKASYLVSAIGVGDLMSRMTHGIFLDRKWISPTTMYILFNFVAAATNLVNPFANSFLTLLACALVFGASNGPITSLQLMVIRGVLPPGDVSVGFGVLLFFNGFSLVAGVFIM</sequence>
<dbReference type="GO" id="GO:0008028">
    <property type="term" value="F:monocarboxylic acid transmembrane transporter activity"/>
    <property type="evidence" value="ECO:0007669"/>
    <property type="project" value="TreeGrafter"/>
</dbReference>
<name>A0A2G8L3E3_STIJA</name>
<dbReference type="Proteomes" id="UP000230750">
    <property type="component" value="Unassembled WGS sequence"/>
</dbReference>
<feature type="transmembrane region" description="Helical" evidence="2">
    <location>
        <begin position="187"/>
        <end position="208"/>
    </location>
</feature>
<dbReference type="InterPro" id="IPR036259">
    <property type="entry name" value="MFS_trans_sf"/>
</dbReference>
<comment type="caution">
    <text evidence="3">The sequence shown here is derived from an EMBL/GenBank/DDBJ whole genome shotgun (WGS) entry which is preliminary data.</text>
</comment>
<accession>A0A2G8L3E3</accession>
<dbReference type="PANTHER" id="PTHR11360">
    <property type="entry name" value="MONOCARBOXYLATE TRANSPORTER"/>
    <property type="match status" value="1"/>
</dbReference>
<dbReference type="EMBL" id="MRZV01000234">
    <property type="protein sequence ID" value="PIK54777.1"/>
    <property type="molecule type" value="Genomic_DNA"/>
</dbReference>
<keyword evidence="2" id="KW-0472">Membrane</keyword>
<feature type="transmembrane region" description="Helical" evidence="2">
    <location>
        <begin position="63"/>
        <end position="81"/>
    </location>
</feature>
<feature type="transmembrane region" description="Helical" evidence="2">
    <location>
        <begin position="6"/>
        <end position="25"/>
    </location>
</feature>
<keyword evidence="4" id="KW-1185">Reference proteome</keyword>
<dbReference type="Gene3D" id="1.20.1250.20">
    <property type="entry name" value="MFS general substrate transporter like domains"/>
    <property type="match status" value="2"/>
</dbReference>
<feature type="transmembrane region" description="Helical" evidence="2">
    <location>
        <begin position="246"/>
        <end position="271"/>
    </location>
</feature>
<reference evidence="3 4" key="1">
    <citation type="journal article" date="2017" name="PLoS Biol.">
        <title>The sea cucumber genome provides insights into morphological evolution and visceral regeneration.</title>
        <authorList>
            <person name="Zhang X."/>
            <person name="Sun L."/>
            <person name="Yuan J."/>
            <person name="Sun Y."/>
            <person name="Gao Y."/>
            <person name="Zhang L."/>
            <person name="Li S."/>
            <person name="Dai H."/>
            <person name="Hamel J.F."/>
            <person name="Liu C."/>
            <person name="Yu Y."/>
            <person name="Liu S."/>
            <person name="Lin W."/>
            <person name="Guo K."/>
            <person name="Jin S."/>
            <person name="Xu P."/>
            <person name="Storey K.B."/>
            <person name="Huan P."/>
            <person name="Zhang T."/>
            <person name="Zhou Y."/>
            <person name="Zhang J."/>
            <person name="Lin C."/>
            <person name="Li X."/>
            <person name="Xing L."/>
            <person name="Huo D."/>
            <person name="Sun M."/>
            <person name="Wang L."/>
            <person name="Mercier A."/>
            <person name="Li F."/>
            <person name="Yang H."/>
            <person name="Xiang J."/>
        </authorList>
    </citation>
    <scope>NUCLEOTIDE SEQUENCE [LARGE SCALE GENOMIC DNA]</scope>
    <source>
        <strain evidence="3">Shaxun</strain>
        <tissue evidence="3">Muscle</tissue>
    </source>
</reference>
<dbReference type="PANTHER" id="PTHR11360:SF284">
    <property type="entry name" value="EG:103B4.3 PROTEIN-RELATED"/>
    <property type="match status" value="1"/>
</dbReference>
<dbReference type="SUPFAM" id="SSF103473">
    <property type="entry name" value="MFS general substrate transporter"/>
    <property type="match status" value="1"/>
</dbReference>
<feature type="non-terminal residue" evidence="3">
    <location>
        <position position="303"/>
    </location>
</feature>
<proteinExistence type="predicted"/>
<feature type="transmembrane region" description="Helical" evidence="2">
    <location>
        <begin position="32"/>
        <end position="51"/>
    </location>
</feature>
<dbReference type="Pfam" id="PF07690">
    <property type="entry name" value="MFS_1"/>
    <property type="match status" value="1"/>
</dbReference>
<feature type="transmembrane region" description="Helical" evidence="2">
    <location>
        <begin position="283"/>
        <end position="302"/>
    </location>
</feature>
<feature type="region of interest" description="Disordered" evidence="1">
    <location>
        <begin position="109"/>
        <end position="129"/>
    </location>
</feature>
<dbReference type="InterPro" id="IPR050327">
    <property type="entry name" value="Proton-linked_MCT"/>
</dbReference>
<protein>
    <submittedName>
        <fullName evidence="3">Putative monocarboxylate transporter 13</fullName>
    </submittedName>
</protein>
<feature type="transmembrane region" description="Helical" evidence="2">
    <location>
        <begin position="158"/>
        <end position="181"/>
    </location>
</feature>
<keyword evidence="2" id="KW-0812">Transmembrane</keyword>
<dbReference type="InterPro" id="IPR011701">
    <property type="entry name" value="MFS"/>
</dbReference>
<evidence type="ECO:0000313" key="3">
    <source>
        <dbReference type="EMBL" id="PIK54777.1"/>
    </source>
</evidence>
<organism evidence="3 4">
    <name type="scientific">Stichopus japonicus</name>
    <name type="common">Sea cucumber</name>
    <dbReference type="NCBI Taxonomy" id="307972"/>
    <lineage>
        <taxon>Eukaryota</taxon>
        <taxon>Metazoa</taxon>
        <taxon>Echinodermata</taxon>
        <taxon>Eleutherozoa</taxon>
        <taxon>Echinozoa</taxon>
        <taxon>Holothuroidea</taxon>
        <taxon>Aspidochirotacea</taxon>
        <taxon>Aspidochirotida</taxon>
        <taxon>Stichopodidae</taxon>
        <taxon>Apostichopus</taxon>
    </lineage>
</organism>